<feature type="region of interest" description="Disordered" evidence="1">
    <location>
        <begin position="133"/>
        <end position="164"/>
    </location>
</feature>
<dbReference type="InterPro" id="IPR013083">
    <property type="entry name" value="Znf_RING/FYVE/PHD"/>
</dbReference>
<evidence type="ECO:0000313" key="3">
    <source>
        <dbReference type="Proteomes" id="UP001215280"/>
    </source>
</evidence>
<dbReference type="AlphaFoldDB" id="A0AAD7MSD4"/>
<evidence type="ECO:0000313" key="2">
    <source>
        <dbReference type="EMBL" id="KAJ7729838.1"/>
    </source>
</evidence>
<dbReference type="SUPFAM" id="SSF57850">
    <property type="entry name" value="RING/U-box"/>
    <property type="match status" value="1"/>
</dbReference>
<proteinExistence type="predicted"/>
<accession>A0AAD7MSD4</accession>
<protein>
    <recommendedName>
        <fullName evidence="4">RING-type domain-containing protein</fullName>
    </recommendedName>
</protein>
<dbReference type="EMBL" id="JARJLG010000195">
    <property type="protein sequence ID" value="KAJ7729838.1"/>
    <property type="molecule type" value="Genomic_DNA"/>
</dbReference>
<keyword evidence="3" id="KW-1185">Reference proteome</keyword>
<evidence type="ECO:0000256" key="1">
    <source>
        <dbReference type="SAM" id="MobiDB-lite"/>
    </source>
</evidence>
<dbReference type="Gene3D" id="3.30.40.10">
    <property type="entry name" value="Zinc/RING finger domain, C3HC4 (zinc finger)"/>
    <property type="match status" value="1"/>
</dbReference>
<sequence length="216" mass="23490">MPSPRRPLTNMSLHMPAYTPEFEYSLDLGALSTPLPEDNPPVLPRTRSWRALNHEADKQRSSAYDEAGNLKIAVRGRRAARDDCGICAERAASPVRTQCCGALFCRAHIHDWVYGPAATGLCPSCSAPCTLPSDRTEDNEKKRPRTPSPSPASFPTDTIRSSSSIRTATEAEAERVTSAGSHDSLVRLLSVLGLLLLFAVLSRRGEERLADFSGSV</sequence>
<dbReference type="Proteomes" id="UP001215280">
    <property type="component" value="Unassembled WGS sequence"/>
</dbReference>
<gene>
    <name evidence="2" type="ORF">DFH07DRAFT_849519</name>
</gene>
<name>A0AAD7MSD4_9AGAR</name>
<comment type="caution">
    <text evidence="2">The sequence shown here is derived from an EMBL/GenBank/DDBJ whole genome shotgun (WGS) entry which is preliminary data.</text>
</comment>
<evidence type="ECO:0008006" key="4">
    <source>
        <dbReference type="Google" id="ProtNLM"/>
    </source>
</evidence>
<reference evidence="2" key="1">
    <citation type="submission" date="2023-03" db="EMBL/GenBank/DDBJ databases">
        <title>Massive genome expansion in bonnet fungi (Mycena s.s.) driven by repeated elements and novel gene families across ecological guilds.</title>
        <authorList>
            <consortium name="Lawrence Berkeley National Laboratory"/>
            <person name="Harder C.B."/>
            <person name="Miyauchi S."/>
            <person name="Viragh M."/>
            <person name="Kuo A."/>
            <person name="Thoen E."/>
            <person name="Andreopoulos B."/>
            <person name="Lu D."/>
            <person name="Skrede I."/>
            <person name="Drula E."/>
            <person name="Henrissat B."/>
            <person name="Morin E."/>
            <person name="Kohler A."/>
            <person name="Barry K."/>
            <person name="LaButti K."/>
            <person name="Morin E."/>
            <person name="Salamov A."/>
            <person name="Lipzen A."/>
            <person name="Mereny Z."/>
            <person name="Hegedus B."/>
            <person name="Baldrian P."/>
            <person name="Stursova M."/>
            <person name="Weitz H."/>
            <person name="Taylor A."/>
            <person name="Grigoriev I.V."/>
            <person name="Nagy L.G."/>
            <person name="Martin F."/>
            <person name="Kauserud H."/>
        </authorList>
    </citation>
    <scope>NUCLEOTIDE SEQUENCE</scope>
    <source>
        <strain evidence="2">CBHHK188m</strain>
    </source>
</reference>
<organism evidence="2 3">
    <name type="scientific">Mycena maculata</name>
    <dbReference type="NCBI Taxonomy" id="230809"/>
    <lineage>
        <taxon>Eukaryota</taxon>
        <taxon>Fungi</taxon>
        <taxon>Dikarya</taxon>
        <taxon>Basidiomycota</taxon>
        <taxon>Agaricomycotina</taxon>
        <taxon>Agaricomycetes</taxon>
        <taxon>Agaricomycetidae</taxon>
        <taxon>Agaricales</taxon>
        <taxon>Marasmiineae</taxon>
        <taxon>Mycenaceae</taxon>
        <taxon>Mycena</taxon>
    </lineage>
</organism>